<reference evidence="1 2" key="1">
    <citation type="journal article" date="2023" name="Insect Mol. Biol.">
        <title>Genome sequencing provides insights into the evolution of gene families encoding plant cell wall-degrading enzymes in longhorned beetles.</title>
        <authorList>
            <person name="Shin N.R."/>
            <person name="Okamura Y."/>
            <person name="Kirsch R."/>
            <person name="Pauchet Y."/>
        </authorList>
    </citation>
    <scope>NUCLEOTIDE SEQUENCE [LARGE SCALE GENOMIC DNA]</scope>
    <source>
        <strain evidence="1">EAD_L_NR</strain>
    </source>
</reference>
<accession>A0AAV8W4M9</accession>
<comment type="caution">
    <text evidence="1">The sequence shown here is derived from an EMBL/GenBank/DDBJ whole genome shotgun (WGS) entry which is preliminary data.</text>
</comment>
<evidence type="ECO:0000313" key="1">
    <source>
        <dbReference type="EMBL" id="KAJ8921557.1"/>
    </source>
</evidence>
<protein>
    <submittedName>
        <fullName evidence="1">Uncharacterized protein</fullName>
    </submittedName>
</protein>
<keyword evidence="2" id="KW-1185">Reference proteome</keyword>
<organism evidence="1 2">
    <name type="scientific">Exocentrus adspersus</name>
    <dbReference type="NCBI Taxonomy" id="1586481"/>
    <lineage>
        <taxon>Eukaryota</taxon>
        <taxon>Metazoa</taxon>
        <taxon>Ecdysozoa</taxon>
        <taxon>Arthropoda</taxon>
        <taxon>Hexapoda</taxon>
        <taxon>Insecta</taxon>
        <taxon>Pterygota</taxon>
        <taxon>Neoptera</taxon>
        <taxon>Endopterygota</taxon>
        <taxon>Coleoptera</taxon>
        <taxon>Polyphaga</taxon>
        <taxon>Cucujiformia</taxon>
        <taxon>Chrysomeloidea</taxon>
        <taxon>Cerambycidae</taxon>
        <taxon>Lamiinae</taxon>
        <taxon>Acanthocinini</taxon>
        <taxon>Exocentrus</taxon>
    </lineage>
</organism>
<dbReference type="Proteomes" id="UP001159042">
    <property type="component" value="Unassembled WGS sequence"/>
</dbReference>
<gene>
    <name evidence="1" type="ORF">NQ315_003177</name>
</gene>
<proteinExistence type="predicted"/>
<dbReference type="EMBL" id="JANEYG010000010">
    <property type="protein sequence ID" value="KAJ8921557.1"/>
    <property type="molecule type" value="Genomic_DNA"/>
</dbReference>
<sequence length="77" mass="8833">MEAVSNLDTGLETSKEYGPMTICFSSSQYKLLLTFTDNYEYVLNIIHFNTNSEIIAIPVMEPKYFSCGTKFNIRDFS</sequence>
<name>A0AAV8W4M9_9CUCU</name>
<evidence type="ECO:0000313" key="2">
    <source>
        <dbReference type="Proteomes" id="UP001159042"/>
    </source>
</evidence>
<dbReference type="AlphaFoldDB" id="A0AAV8W4M9"/>